<organism evidence="1 2">
    <name type="scientific">Aspergillus melleus</name>
    <dbReference type="NCBI Taxonomy" id="138277"/>
    <lineage>
        <taxon>Eukaryota</taxon>
        <taxon>Fungi</taxon>
        <taxon>Dikarya</taxon>
        <taxon>Ascomycota</taxon>
        <taxon>Pezizomycotina</taxon>
        <taxon>Eurotiomycetes</taxon>
        <taxon>Eurotiomycetidae</taxon>
        <taxon>Eurotiales</taxon>
        <taxon>Aspergillaceae</taxon>
        <taxon>Aspergillus</taxon>
        <taxon>Aspergillus subgen. Circumdati</taxon>
    </lineage>
</organism>
<keyword evidence="2" id="KW-1185">Reference proteome</keyword>
<proteinExistence type="predicted"/>
<dbReference type="Proteomes" id="UP001177260">
    <property type="component" value="Unassembled WGS sequence"/>
</dbReference>
<sequence length="780" mass="86119">MQIRSALWSPCLLLQIYSAQAAWVRKFHCASSQSTDPAEKAFRIDSLHGSFDTVDSPTRFILSILGVHNVSRFGCSDLESAGIGDSARFHVLGHPVGSVEHVTSECPLPITDTLTPPEGLLFSNFEIGYSFRHTHRLQTLETEISFPSQNGVELDCAAVKITPDIGKEASVAFAVISVAVMVLVGLASWYRRVHASGSNSLVEHQSPRGAKNRIWAVILDASDYIRYLQFVFLAGSLTMEYPGFYQPVVSQVAWSSLLYWGGPIDHGFTYKGVEDGIYVSNASYGLEYMSQMLGFPQMTDIMFDAFINLFLLAFGLAIVLVALYLGTFGLSQKLPFGLTFRDGGYMAIGLALSFFSLPLLSFMSYELILIGYLPNYRVILVGITMAFIVLANYLITRHFDAVQEVEVSSQSGHSNMEDHSSVLREVTRAFSHYLPHAIPLIQGIMIGGLQDYGLTQLLVLGSCEVIVLVHLACQQRLQILTSRNAWCACVRLLTLCLSTAFTTSLSETGRQWIGYLILCLHGAVILTHFVLSIWQLSRAYRKSKLLPGRASQSLPLTDVDPFRLSTNDSSTADTNSLDRQKDSLGSFADYTRPRSSGTSSYRGIEIRTSFNNYPNHRPAPTSIPANTEHDPTEFTEFYRAPRARIGPQSSCTDSGRSSTSDQANESAEFSGESSFELRAANRVSQNTLDEWLDAPERLNVDYSVRESDQFYGRQKINDTVSESSSTVGLTGNVGNGASGNNTLKDWTRRTATRLKPPKKPKEKGFQVVRPARPPGPPELP</sequence>
<gene>
    <name evidence="1" type="ORF">N8T08_004669</name>
</gene>
<dbReference type="EMBL" id="JAOPJF010000027">
    <property type="protein sequence ID" value="KAK1144954.1"/>
    <property type="molecule type" value="Genomic_DNA"/>
</dbReference>
<evidence type="ECO:0000313" key="1">
    <source>
        <dbReference type="EMBL" id="KAK1144954.1"/>
    </source>
</evidence>
<name>A0ACC3B3F6_9EURO</name>
<reference evidence="1 2" key="1">
    <citation type="journal article" date="2023" name="ACS Omega">
        <title>Identification of the Neoaspergillic Acid Biosynthesis Gene Cluster by Establishing an In Vitro CRISPR-Ribonucleoprotein Genetic System in Aspergillus melleus.</title>
        <authorList>
            <person name="Yuan B."/>
            <person name="Grau M.F."/>
            <person name="Murata R.M."/>
            <person name="Torok T."/>
            <person name="Venkateswaran K."/>
            <person name="Stajich J.E."/>
            <person name="Wang C.C.C."/>
        </authorList>
    </citation>
    <scope>NUCLEOTIDE SEQUENCE [LARGE SCALE GENOMIC DNA]</scope>
    <source>
        <strain evidence="1 2">IMV 1140</strain>
    </source>
</reference>
<accession>A0ACC3B3F6</accession>
<comment type="caution">
    <text evidence="1">The sequence shown here is derived from an EMBL/GenBank/DDBJ whole genome shotgun (WGS) entry which is preliminary data.</text>
</comment>
<protein>
    <submittedName>
        <fullName evidence="1">Uncharacterized protein</fullName>
    </submittedName>
</protein>
<evidence type="ECO:0000313" key="2">
    <source>
        <dbReference type="Proteomes" id="UP001177260"/>
    </source>
</evidence>